<organism evidence="3 4">
    <name type="scientific">Exophiala sideris</name>
    <dbReference type="NCBI Taxonomy" id="1016849"/>
    <lineage>
        <taxon>Eukaryota</taxon>
        <taxon>Fungi</taxon>
        <taxon>Dikarya</taxon>
        <taxon>Ascomycota</taxon>
        <taxon>Pezizomycotina</taxon>
        <taxon>Eurotiomycetes</taxon>
        <taxon>Chaetothyriomycetidae</taxon>
        <taxon>Chaetothyriales</taxon>
        <taxon>Herpotrichiellaceae</taxon>
        <taxon>Exophiala</taxon>
    </lineage>
</organism>
<evidence type="ECO:0000259" key="2">
    <source>
        <dbReference type="Pfam" id="PF24883"/>
    </source>
</evidence>
<gene>
    <name evidence="3" type="ORF">PV11_01650</name>
</gene>
<reference evidence="3 4" key="1">
    <citation type="submission" date="2015-01" db="EMBL/GenBank/DDBJ databases">
        <title>The Genome Sequence of Exophiala sideris CBS121828.</title>
        <authorList>
            <consortium name="The Broad Institute Genomics Platform"/>
            <person name="Cuomo C."/>
            <person name="de Hoog S."/>
            <person name="Gorbushina A."/>
            <person name="Stielow B."/>
            <person name="Teixiera M."/>
            <person name="Abouelleil A."/>
            <person name="Chapman S.B."/>
            <person name="Priest M."/>
            <person name="Young S.K."/>
            <person name="Wortman J."/>
            <person name="Nusbaum C."/>
            <person name="Birren B."/>
        </authorList>
    </citation>
    <scope>NUCLEOTIDE SEQUENCE [LARGE SCALE GENOMIC DNA]</scope>
    <source>
        <strain evidence="3 4">CBS 121828</strain>
    </source>
</reference>
<dbReference type="OrthoDB" id="443402at2759"/>
<dbReference type="Proteomes" id="UP000053599">
    <property type="component" value="Unassembled WGS sequence"/>
</dbReference>
<dbReference type="EMBL" id="KN846951">
    <property type="protein sequence ID" value="KIV86007.1"/>
    <property type="molecule type" value="Genomic_DNA"/>
</dbReference>
<dbReference type="PANTHER" id="PTHR10039:SF5">
    <property type="entry name" value="NACHT DOMAIN-CONTAINING PROTEIN"/>
    <property type="match status" value="1"/>
</dbReference>
<sequence>MKLLLEHDVTKHELGKWAKGKEVKILYHFFWGVGTSLEKDRKGYLLTILHQAWIEDEEIVANLHQQHHQRRTKRSQSDWSWKQVENALKTTLQISKRSYCIFVDGLDECTSQDEILDHIDAFEREMNIKFCVSSRPETVFEGRLDRRPKLRLQDLNEADIKLFVKESFDRRLRPESLKAITTGKLQQLRDDLIS</sequence>
<keyword evidence="1" id="KW-0677">Repeat</keyword>
<dbReference type="STRING" id="1016849.A0A0D1YTV6"/>
<name>A0A0D1YTV6_9EURO</name>
<protein>
    <recommendedName>
        <fullName evidence="2">Nephrocystin 3-like N-terminal domain-containing protein</fullName>
    </recommendedName>
</protein>
<dbReference type="Pfam" id="PF24883">
    <property type="entry name" value="NPHP3_N"/>
    <property type="match status" value="1"/>
</dbReference>
<accession>A0A0D1YTV6</accession>
<dbReference type="PANTHER" id="PTHR10039">
    <property type="entry name" value="AMELOGENIN"/>
    <property type="match status" value="1"/>
</dbReference>
<evidence type="ECO:0000256" key="1">
    <source>
        <dbReference type="ARBA" id="ARBA00022737"/>
    </source>
</evidence>
<evidence type="ECO:0000313" key="3">
    <source>
        <dbReference type="EMBL" id="KIV86007.1"/>
    </source>
</evidence>
<evidence type="ECO:0000313" key="4">
    <source>
        <dbReference type="Proteomes" id="UP000053599"/>
    </source>
</evidence>
<dbReference type="AlphaFoldDB" id="A0A0D1YTV6"/>
<proteinExistence type="predicted"/>
<feature type="domain" description="Nephrocystin 3-like N-terminal" evidence="2">
    <location>
        <begin position="22"/>
        <end position="135"/>
    </location>
</feature>
<dbReference type="InterPro" id="IPR056884">
    <property type="entry name" value="NPHP3-like_N"/>
</dbReference>
<dbReference type="HOGENOM" id="CLU_1402452_0_0_1"/>